<dbReference type="Pfam" id="PF04075">
    <property type="entry name" value="F420H2_quin_red"/>
    <property type="match status" value="1"/>
</dbReference>
<evidence type="ECO:0000313" key="2">
    <source>
        <dbReference type="Proteomes" id="UP000198386"/>
    </source>
</evidence>
<dbReference type="GO" id="GO:0016491">
    <property type="term" value="F:oxidoreductase activity"/>
    <property type="evidence" value="ECO:0007669"/>
    <property type="project" value="InterPro"/>
</dbReference>
<name>A0A239BMU2_9ACTN</name>
<keyword evidence="2" id="KW-1185">Reference proteome</keyword>
<dbReference type="Proteomes" id="UP000198386">
    <property type="component" value="Unassembled WGS sequence"/>
</dbReference>
<organism evidence="1 2">
    <name type="scientific">Geodermatophilus saharensis</name>
    <dbReference type="NCBI Taxonomy" id="1137994"/>
    <lineage>
        <taxon>Bacteria</taxon>
        <taxon>Bacillati</taxon>
        <taxon>Actinomycetota</taxon>
        <taxon>Actinomycetes</taxon>
        <taxon>Geodermatophilales</taxon>
        <taxon>Geodermatophilaceae</taxon>
        <taxon>Geodermatophilus</taxon>
    </lineage>
</organism>
<protein>
    <submittedName>
        <fullName evidence="1">Deazaflavin-dependent oxidoreductase, nitroreductase family</fullName>
    </submittedName>
</protein>
<proteinExistence type="predicted"/>
<evidence type="ECO:0000313" key="1">
    <source>
        <dbReference type="EMBL" id="SNS08364.1"/>
    </source>
</evidence>
<dbReference type="Gene3D" id="2.30.110.10">
    <property type="entry name" value="Electron Transport, Fmn-binding Protein, Chain A"/>
    <property type="match status" value="1"/>
</dbReference>
<dbReference type="InterPro" id="IPR012349">
    <property type="entry name" value="Split_barrel_FMN-bd"/>
</dbReference>
<accession>A0A239BMU2</accession>
<dbReference type="OrthoDB" id="163266at2"/>
<dbReference type="NCBIfam" id="TIGR00026">
    <property type="entry name" value="hi_GC_TIGR00026"/>
    <property type="match status" value="1"/>
</dbReference>
<dbReference type="InterPro" id="IPR004378">
    <property type="entry name" value="F420H2_quin_Rdtase"/>
</dbReference>
<gene>
    <name evidence="1" type="ORF">SAMN04488107_1259</name>
</gene>
<sequence length="137" mass="14887">MTTADRSRPAGGDRPLLGLRRRPGRLARAVFRLPLKAYQHDAGPAVGRTFLAFTHLGRRTGRPHQTVAMVLRHDEATGEAVICAAWGPQTDWYRNLQAHPATTVQLGGATFTPRQRFFLTTRPSTSPAGSAGSTRTG</sequence>
<dbReference type="AlphaFoldDB" id="A0A239BMU2"/>
<dbReference type="RefSeq" id="WP_089403012.1">
    <property type="nucleotide sequence ID" value="NZ_FZOH01000002.1"/>
</dbReference>
<reference evidence="2" key="1">
    <citation type="submission" date="2017-06" db="EMBL/GenBank/DDBJ databases">
        <authorList>
            <person name="Varghese N."/>
            <person name="Submissions S."/>
        </authorList>
    </citation>
    <scope>NUCLEOTIDE SEQUENCE [LARGE SCALE GENOMIC DNA]</scope>
    <source>
        <strain evidence="2">DSM 45423</strain>
    </source>
</reference>
<dbReference type="EMBL" id="FZOH01000002">
    <property type="protein sequence ID" value="SNS08364.1"/>
    <property type="molecule type" value="Genomic_DNA"/>
</dbReference>